<keyword evidence="2" id="KW-1185">Reference proteome</keyword>
<dbReference type="Proteomes" id="UP001060085">
    <property type="component" value="Linkage Group LG07"/>
</dbReference>
<name>A0ACC0A5K0_CATRO</name>
<proteinExistence type="predicted"/>
<sequence>MGTAPVKSQPLHNFDLPHLRWAHKSNHHSNANHHHRFRRRGSPPVLHYLVNNSIPSSSSSPSRAATAVAESDPDNDDTSNAPQVVKTSIRTPRKPFSFAACSSQRKEASKEKGDDDGVEEGEMNDGKPWNLRPRRFVTLPAASFKKGEKMSDEIVLYQRNDNSSSAGGCGPSSKPIRFKVPAGVEVNGGPNLGSERQRKVVEEKKRKLWISLSREEIEEDIYSLTGSRPARRPKKRPKTVQKQMDTVFPGLFLVGMNVDSYRVHESLI</sequence>
<accession>A0ACC0A5K0</accession>
<organism evidence="1 2">
    <name type="scientific">Catharanthus roseus</name>
    <name type="common">Madagascar periwinkle</name>
    <name type="synonym">Vinca rosea</name>
    <dbReference type="NCBI Taxonomy" id="4058"/>
    <lineage>
        <taxon>Eukaryota</taxon>
        <taxon>Viridiplantae</taxon>
        <taxon>Streptophyta</taxon>
        <taxon>Embryophyta</taxon>
        <taxon>Tracheophyta</taxon>
        <taxon>Spermatophyta</taxon>
        <taxon>Magnoliopsida</taxon>
        <taxon>eudicotyledons</taxon>
        <taxon>Gunneridae</taxon>
        <taxon>Pentapetalae</taxon>
        <taxon>asterids</taxon>
        <taxon>lamiids</taxon>
        <taxon>Gentianales</taxon>
        <taxon>Apocynaceae</taxon>
        <taxon>Rauvolfioideae</taxon>
        <taxon>Vinceae</taxon>
        <taxon>Catharanthinae</taxon>
        <taxon>Catharanthus</taxon>
    </lineage>
</organism>
<protein>
    <submittedName>
        <fullName evidence="1">Uncharacterized protein</fullName>
    </submittedName>
</protein>
<evidence type="ECO:0000313" key="1">
    <source>
        <dbReference type="EMBL" id="KAI5655747.1"/>
    </source>
</evidence>
<reference evidence="2" key="1">
    <citation type="journal article" date="2023" name="Nat. Plants">
        <title>Single-cell RNA sequencing provides a high-resolution roadmap for understanding the multicellular compartmentation of specialized metabolism.</title>
        <authorList>
            <person name="Sun S."/>
            <person name="Shen X."/>
            <person name="Li Y."/>
            <person name="Li Y."/>
            <person name="Wang S."/>
            <person name="Li R."/>
            <person name="Zhang H."/>
            <person name="Shen G."/>
            <person name="Guo B."/>
            <person name="Wei J."/>
            <person name="Xu J."/>
            <person name="St-Pierre B."/>
            <person name="Chen S."/>
            <person name="Sun C."/>
        </authorList>
    </citation>
    <scope>NUCLEOTIDE SEQUENCE [LARGE SCALE GENOMIC DNA]</scope>
</reference>
<gene>
    <name evidence="1" type="ORF">M9H77_32934</name>
</gene>
<comment type="caution">
    <text evidence="1">The sequence shown here is derived from an EMBL/GenBank/DDBJ whole genome shotgun (WGS) entry which is preliminary data.</text>
</comment>
<dbReference type="EMBL" id="CM044707">
    <property type="protein sequence ID" value="KAI5655747.1"/>
    <property type="molecule type" value="Genomic_DNA"/>
</dbReference>
<evidence type="ECO:0000313" key="2">
    <source>
        <dbReference type="Proteomes" id="UP001060085"/>
    </source>
</evidence>